<dbReference type="Proteomes" id="UP001458880">
    <property type="component" value="Unassembled WGS sequence"/>
</dbReference>
<reference evidence="1 2" key="1">
    <citation type="journal article" date="2024" name="BMC Genomics">
        <title>De novo assembly and annotation of Popillia japonica's genome with initial clues to its potential as an invasive pest.</title>
        <authorList>
            <person name="Cucini C."/>
            <person name="Boschi S."/>
            <person name="Funari R."/>
            <person name="Cardaioli E."/>
            <person name="Iannotti N."/>
            <person name="Marturano G."/>
            <person name="Paoli F."/>
            <person name="Bruttini M."/>
            <person name="Carapelli A."/>
            <person name="Frati F."/>
            <person name="Nardi F."/>
        </authorList>
    </citation>
    <scope>NUCLEOTIDE SEQUENCE [LARGE SCALE GENOMIC DNA]</scope>
    <source>
        <strain evidence="1">DMR45628</strain>
    </source>
</reference>
<gene>
    <name evidence="1" type="ORF">QE152_g29564</name>
</gene>
<organism evidence="1 2">
    <name type="scientific">Popillia japonica</name>
    <name type="common">Japanese beetle</name>
    <dbReference type="NCBI Taxonomy" id="7064"/>
    <lineage>
        <taxon>Eukaryota</taxon>
        <taxon>Metazoa</taxon>
        <taxon>Ecdysozoa</taxon>
        <taxon>Arthropoda</taxon>
        <taxon>Hexapoda</taxon>
        <taxon>Insecta</taxon>
        <taxon>Pterygota</taxon>
        <taxon>Neoptera</taxon>
        <taxon>Endopterygota</taxon>
        <taxon>Coleoptera</taxon>
        <taxon>Polyphaga</taxon>
        <taxon>Scarabaeiformia</taxon>
        <taxon>Scarabaeidae</taxon>
        <taxon>Rutelinae</taxon>
        <taxon>Popillia</taxon>
    </lineage>
</organism>
<comment type="caution">
    <text evidence="1">The sequence shown here is derived from an EMBL/GenBank/DDBJ whole genome shotgun (WGS) entry which is preliminary data.</text>
</comment>
<accession>A0AAW1JIA8</accession>
<dbReference type="AlphaFoldDB" id="A0AAW1JIA8"/>
<keyword evidence="2" id="KW-1185">Reference proteome</keyword>
<dbReference type="EMBL" id="JASPKY010000377">
    <property type="protein sequence ID" value="KAK9703040.1"/>
    <property type="molecule type" value="Genomic_DNA"/>
</dbReference>
<protein>
    <submittedName>
        <fullName evidence="1">Uncharacterized protein</fullName>
    </submittedName>
</protein>
<evidence type="ECO:0000313" key="1">
    <source>
        <dbReference type="EMBL" id="KAK9703040.1"/>
    </source>
</evidence>
<evidence type="ECO:0000313" key="2">
    <source>
        <dbReference type="Proteomes" id="UP001458880"/>
    </source>
</evidence>
<sequence length="87" mass="9914">MSFSHPTVAATVAASPQRRCFTIIRVTPPVPASIRRILPHDLTYSYPQRRCFTIIRVTPPVPASIRRILPHDLTYSYFLSGIRDFCV</sequence>
<name>A0AAW1JIA8_POPJA</name>
<proteinExistence type="predicted"/>